<sequence>MSNVDPKALEVVTQRLKDADASSTVSLSTARQLCSELNYAVALLTAADKVCTWARHDNGCHGPCATGSCTCGLQEARGAYEALKGKQDDKTQG</sequence>
<evidence type="ECO:0000313" key="1">
    <source>
        <dbReference type="EMBL" id="KKM70943.1"/>
    </source>
</evidence>
<dbReference type="EMBL" id="LAZR01009722">
    <property type="protein sequence ID" value="KKM70943.1"/>
    <property type="molecule type" value="Genomic_DNA"/>
</dbReference>
<reference evidence="1" key="1">
    <citation type="journal article" date="2015" name="Nature">
        <title>Complex archaea that bridge the gap between prokaryotes and eukaryotes.</title>
        <authorList>
            <person name="Spang A."/>
            <person name="Saw J.H."/>
            <person name="Jorgensen S.L."/>
            <person name="Zaremba-Niedzwiedzka K."/>
            <person name="Martijn J."/>
            <person name="Lind A.E."/>
            <person name="van Eijk R."/>
            <person name="Schleper C."/>
            <person name="Guy L."/>
            <person name="Ettema T.J."/>
        </authorList>
    </citation>
    <scope>NUCLEOTIDE SEQUENCE</scope>
</reference>
<comment type="caution">
    <text evidence="1">The sequence shown here is derived from an EMBL/GenBank/DDBJ whole genome shotgun (WGS) entry which is preliminary data.</text>
</comment>
<proteinExistence type="predicted"/>
<accession>A0A0F9JMT5</accession>
<dbReference type="AlphaFoldDB" id="A0A0F9JMT5"/>
<protein>
    <submittedName>
        <fullName evidence="1">Uncharacterized protein</fullName>
    </submittedName>
</protein>
<organism evidence="1">
    <name type="scientific">marine sediment metagenome</name>
    <dbReference type="NCBI Taxonomy" id="412755"/>
    <lineage>
        <taxon>unclassified sequences</taxon>
        <taxon>metagenomes</taxon>
        <taxon>ecological metagenomes</taxon>
    </lineage>
</organism>
<name>A0A0F9JMT5_9ZZZZ</name>
<gene>
    <name evidence="1" type="ORF">LCGC14_1435630</name>
</gene>